<feature type="transmembrane region" description="Helical" evidence="1">
    <location>
        <begin position="20"/>
        <end position="40"/>
    </location>
</feature>
<accession>A0A6G1IQJ0</accession>
<feature type="transmembrane region" description="Helical" evidence="1">
    <location>
        <begin position="276"/>
        <end position="303"/>
    </location>
</feature>
<protein>
    <submittedName>
        <fullName evidence="2">Uncharacterized protein</fullName>
    </submittedName>
</protein>
<dbReference type="OrthoDB" id="3775051at2759"/>
<feature type="transmembrane region" description="Helical" evidence="1">
    <location>
        <begin position="129"/>
        <end position="149"/>
    </location>
</feature>
<dbReference type="Proteomes" id="UP000799291">
    <property type="component" value="Unassembled WGS sequence"/>
</dbReference>
<keyword evidence="1" id="KW-1133">Transmembrane helix</keyword>
<sequence>MPNSQDDESLVSWQSAFWGLLPLALNSMLQPAGSIAYFSLTRSFILRISPIICAADAISSLCLIACYMSIPGVSLGYAAKAWLLQRSANPRMPLEASPTLRLIAFILGTFSQSMKLFSCKGIPWTQAWAYLYVGSFVAMEVATLVARSIGDVEFQNSAPRELLNCCTNPVPPRFVRTVREIPITLARCSHVVFALWALFILIRLPATSKELGQYDQLASWPNLPWWRWLLVIPGFVYVIFVFIIAFVVMFASYPILALGGPNYTDRFLFWAYDEHIVDGAAFIVSILTLWVTVFLMAILVNYLKRQRLEHQHRPALKDEDSDIAFYLIITPVVTLLWYAERYNPAETLKPEWTNNLG</sequence>
<evidence type="ECO:0000256" key="1">
    <source>
        <dbReference type="SAM" id="Phobius"/>
    </source>
</evidence>
<name>A0A6G1IQJ0_9PLEO</name>
<dbReference type="EMBL" id="MU005596">
    <property type="protein sequence ID" value="KAF2680492.1"/>
    <property type="molecule type" value="Genomic_DNA"/>
</dbReference>
<keyword evidence="1" id="KW-0472">Membrane</keyword>
<feature type="transmembrane region" description="Helical" evidence="1">
    <location>
        <begin position="225"/>
        <end position="256"/>
    </location>
</feature>
<keyword evidence="3" id="KW-1185">Reference proteome</keyword>
<feature type="transmembrane region" description="Helical" evidence="1">
    <location>
        <begin position="52"/>
        <end position="79"/>
    </location>
</feature>
<evidence type="ECO:0000313" key="3">
    <source>
        <dbReference type="Proteomes" id="UP000799291"/>
    </source>
</evidence>
<dbReference type="AlphaFoldDB" id="A0A6G1IQJ0"/>
<gene>
    <name evidence="2" type="ORF">K458DRAFT_91953</name>
</gene>
<keyword evidence="1" id="KW-0812">Transmembrane</keyword>
<proteinExistence type="predicted"/>
<evidence type="ECO:0000313" key="2">
    <source>
        <dbReference type="EMBL" id="KAF2680492.1"/>
    </source>
</evidence>
<reference evidence="2" key="1">
    <citation type="journal article" date="2020" name="Stud. Mycol.">
        <title>101 Dothideomycetes genomes: a test case for predicting lifestyles and emergence of pathogens.</title>
        <authorList>
            <person name="Haridas S."/>
            <person name="Albert R."/>
            <person name="Binder M."/>
            <person name="Bloem J."/>
            <person name="Labutti K."/>
            <person name="Salamov A."/>
            <person name="Andreopoulos B."/>
            <person name="Baker S."/>
            <person name="Barry K."/>
            <person name="Bills G."/>
            <person name="Bluhm B."/>
            <person name="Cannon C."/>
            <person name="Castanera R."/>
            <person name="Culley D."/>
            <person name="Daum C."/>
            <person name="Ezra D."/>
            <person name="Gonzalez J."/>
            <person name="Henrissat B."/>
            <person name="Kuo A."/>
            <person name="Liang C."/>
            <person name="Lipzen A."/>
            <person name="Lutzoni F."/>
            <person name="Magnuson J."/>
            <person name="Mondo S."/>
            <person name="Nolan M."/>
            <person name="Ohm R."/>
            <person name="Pangilinan J."/>
            <person name="Park H.-J."/>
            <person name="Ramirez L."/>
            <person name="Alfaro M."/>
            <person name="Sun H."/>
            <person name="Tritt A."/>
            <person name="Yoshinaga Y."/>
            <person name="Zwiers L.-H."/>
            <person name="Turgeon B."/>
            <person name="Goodwin S."/>
            <person name="Spatafora J."/>
            <person name="Crous P."/>
            <person name="Grigoriev I."/>
        </authorList>
    </citation>
    <scope>NUCLEOTIDE SEQUENCE</scope>
    <source>
        <strain evidence="2">CBS 122367</strain>
    </source>
</reference>
<feature type="transmembrane region" description="Helical" evidence="1">
    <location>
        <begin position="323"/>
        <end position="339"/>
    </location>
</feature>
<organism evidence="2 3">
    <name type="scientific">Lentithecium fluviatile CBS 122367</name>
    <dbReference type="NCBI Taxonomy" id="1168545"/>
    <lineage>
        <taxon>Eukaryota</taxon>
        <taxon>Fungi</taxon>
        <taxon>Dikarya</taxon>
        <taxon>Ascomycota</taxon>
        <taxon>Pezizomycotina</taxon>
        <taxon>Dothideomycetes</taxon>
        <taxon>Pleosporomycetidae</taxon>
        <taxon>Pleosporales</taxon>
        <taxon>Massarineae</taxon>
        <taxon>Lentitheciaceae</taxon>
        <taxon>Lentithecium</taxon>
    </lineage>
</organism>